<name>A0A2S9WXC6_9FLAO</name>
<evidence type="ECO:0000313" key="2">
    <source>
        <dbReference type="Proteomes" id="UP000239532"/>
    </source>
</evidence>
<evidence type="ECO:0000313" key="1">
    <source>
        <dbReference type="EMBL" id="PRP68130.1"/>
    </source>
</evidence>
<gene>
    <name evidence="1" type="ORF">BST86_14045</name>
</gene>
<reference evidence="1 2" key="1">
    <citation type="submission" date="2016-11" db="EMBL/GenBank/DDBJ databases">
        <title>Trade-off between light-utilization and light-protection in marine flavobacteria.</title>
        <authorList>
            <person name="Kumagai Y."/>
        </authorList>
    </citation>
    <scope>NUCLEOTIDE SEQUENCE [LARGE SCALE GENOMIC DNA]</scope>
    <source>
        <strain evidence="1 2">JCM 17109</strain>
    </source>
</reference>
<dbReference type="RefSeq" id="WP_105983808.1">
    <property type="nucleotide sequence ID" value="NZ_MQUC01000003.1"/>
</dbReference>
<proteinExistence type="predicted"/>
<dbReference type="AlphaFoldDB" id="A0A2S9WXC6"/>
<comment type="caution">
    <text evidence="1">The sequence shown here is derived from an EMBL/GenBank/DDBJ whole genome shotgun (WGS) entry which is preliminary data.</text>
</comment>
<protein>
    <submittedName>
        <fullName evidence="1">Nucleoid-associated protein NdpA</fullName>
    </submittedName>
</protein>
<organism evidence="1 2">
    <name type="scientific">Nonlabens agnitus</name>
    <dbReference type="NCBI Taxonomy" id="870484"/>
    <lineage>
        <taxon>Bacteria</taxon>
        <taxon>Pseudomonadati</taxon>
        <taxon>Bacteroidota</taxon>
        <taxon>Flavobacteriia</taxon>
        <taxon>Flavobacteriales</taxon>
        <taxon>Flavobacteriaceae</taxon>
        <taxon>Nonlabens</taxon>
    </lineage>
</organism>
<dbReference type="GO" id="GO:0009295">
    <property type="term" value="C:nucleoid"/>
    <property type="evidence" value="ECO:0007669"/>
    <property type="project" value="InterPro"/>
</dbReference>
<dbReference type="Pfam" id="PF04245">
    <property type="entry name" value="NA37"/>
    <property type="match status" value="1"/>
</dbReference>
<sequence length="351" mass="41069">MINLYNTRIESIALHRIGNKNKGEKLQTSNETIELDDEMHSLLKEYFLKAFRSTKEEYQAFYHEEDIAFHEMNSIIQSMFERTESFVNNSQAIASRLYDQSVHPHIRSGELYVVEFSNCVVDNEKCNAIGIFKSEVKQDFLQFDEGAPNIRMLLQQGVNLNKLDKGAIIFNTPSDGHKILTVDSNRYDAKYWLDDFLGVDVFEDSHFFTRKYLKFCTAFADDVILPAEDKKEQIMFMNRTINHFAKNDDFDESAFLIEVLDNPDLLPEYHHYKSEVGPKYSIEDLTHFPISNTAVNESRKLIKGTINLDTNISIKVGHVNNETADKYLEKGWDEDKQMYYYLVYYNREEKK</sequence>
<keyword evidence="2" id="KW-1185">Reference proteome</keyword>
<dbReference type="EMBL" id="MQUC01000003">
    <property type="protein sequence ID" value="PRP68130.1"/>
    <property type="molecule type" value="Genomic_DNA"/>
</dbReference>
<dbReference type="InterPro" id="IPR007358">
    <property type="entry name" value="Nucleoid_associated_NdpA"/>
</dbReference>
<accession>A0A2S9WXC6</accession>
<dbReference type="OrthoDB" id="9153118at2"/>
<dbReference type="Proteomes" id="UP000239532">
    <property type="component" value="Unassembled WGS sequence"/>
</dbReference>